<protein>
    <recommendedName>
        <fullName evidence="9">Thiamine-phosphate synthase</fullName>
        <shortName evidence="9">TP synthase</shortName>
        <shortName evidence="9">TPS</shortName>
        <ecNumber evidence="9">2.5.1.3</ecNumber>
    </recommendedName>
    <alternativeName>
        <fullName evidence="9">Thiamine-phosphate pyrophosphorylase</fullName>
        <shortName evidence="9">TMP pyrophosphorylase</shortName>
        <shortName evidence="9">TMP-PPase</shortName>
    </alternativeName>
</protein>
<dbReference type="Proteomes" id="UP000317155">
    <property type="component" value="Unassembled WGS sequence"/>
</dbReference>
<evidence type="ECO:0000256" key="6">
    <source>
        <dbReference type="ARBA" id="ARBA00047334"/>
    </source>
</evidence>
<gene>
    <name evidence="9 13" type="primary">thiE</name>
    <name evidence="13" type="ORF">FL622_11460</name>
</gene>
<keyword evidence="3 9" id="KW-0479">Metal-binding</keyword>
<dbReference type="OrthoDB" id="9810880at2"/>
<proteinExistence type="inferred from homology"/>
<evidence type="ECO:0000313" key="14">
    <source>
        <dbReference type="Proteomes" id="UP000317155"/>
    </source>
</evidence>
<evidence type="ECO:0000256" key="7">
    <source>
        <dbReference type="ARBA" id="ARBA00047851"/>
    </source>
</evidence>
<comment type="caution">
    <text evidence="9">Lacks conserved residue(s) required for the propagation of feature annotation.</text>
</comment>
<reference evidence="13 14" key="1">
    <citation type="submission" date="2019-07" db="EMBL/GenBank/DDBJ databases">
        <title>Insights of Desulfuromonas acetexigens electromicrobiology.</title>
        <authorList>
            <person name="Katuri K."/>
            <person name="Sapireddy V."/>
            <person name="Shaw D.R."/>
            <person name="Saikaly P."/>
        </authorList>
    </citation>
    <scope>NUCLEOTIDE SEQUENCE [LARGE SCALE GENOMIC DNA]</scope>
    <source>
        <strain evidence="13 14">2873</strain>
    </source>
</reference>
<dbReference type="EMBL" id="VJVV01000008">
    <property type="protein sequence ID" value="TRO80246.1"/>
    <property type="molecule type" value="Genomic_DNA"/>
</dbReference>
<organism evidence="13 14">
    <name type="scientific">Trichloromonas acetexigens</name>
    <dbReference type="NCBI Taxonomy" id="38815"/>
    <lineage>
        <taxon>Bacteria</taxon>
        <taxon>Pseudomonadati</taxon>
        <taxon>Thermodesulfobacteriota</taxon>
        <taxon>Desulfuromonadia</taxon>
        <taxon>Desulfuromonadales</taxon>
        <taxon>Trichloromonadaceae</taxon>
        <taxon>Trichloromonas</taxon>
    </lineage>
</organism>
<dbReference type="HAMAP" id="MF_00097">
    <property type="entry name" value="TMP_synthase"/>
    <property type="match status" value="1"/>
</dbReference>
<keyword evidence="5 9" id="KW-0784">Thiamine biosynthesis</keyword>
<feature type="binding site" evidence="9">
    <location>
        <position position="167"/>
    </location>
    <ligand>
        <name>2-[(2R,5Z)-2-carboxy-4-methylthiazol-5(2H)-ylidene]ethyl phosphate</name>
        <dbReference type="ChEBI" id="CHEBI:62899"/>
    </ligand>
</feature>
<keyword evidence="2 9" id="KW-0808">Transferase</keyword>
<comment type="catalytic activity">
    <reaction evidence="7 9 10">
        <text>2-(2-carboxy-4-methylthiazol-5-yl)ethyl phosphate + 4-amino-2-methyl-5-(diphosphooxymethyl)pyrimidine + 2 H(+) = thiamine phosphate + CO2 + diphosphate</text>
        <dbReference type="Rhea" id="RHEA:47848"/>
        <dbReference type="ChEBI" id="CHEBI:15378"/>
        <dbReference type="ChEBI" id="CHEBI:16526"/>
        <dbReference type="ChEBI" id="CHEBI:33019"/>
        <dbReference type="ChEBI" id="CHEBI:37575"/>
        <dbReference type="ChEBI" id="CHEBI:57841"/>
        <dbReference type="ChEBI" id="CHEBI:62890"/>
        <dbReference type="EC" id="2.5.1.3"/>
    </reaction>
</comment>
<feature type="binding site" evidence="9">
    <location>
        <position position="71"/>
    </location>
    <ligand>
        <name>4-amino-2-methyl-5-(diphosphooxymethyl)pyrimidine</name>
        <dbReference type="ChEBI" id="CHEBI:57841"/>
    </ligand>
</feature>
<name>A0A550JAK0_9BACT</name>
<feature type="binding site" evidence="9">
    <location>
        <begin position="136"/>
        <end position="138"/>
    </location>
    <ligand>
        <name>2-[(2R,5Z)-2-carboxy-4-methylthiazol-5(2H)-ylidene]ethyl phosphate</name>
        <dbReference type="ChEBI" id="CHEBI:62899"/>
    </ligand>
</feature>
<dbReference type="Gene3D" id="3.20.20.70">
    <property type="entry name" value="Aldolase class I"/>
    <property type="match status" value="1"/>
</dbReference>
<feature type="binding site" evidence="9">
    <location>
        <position position="139"/>
    </location>
    <ligand>
        <name>4-amino-2-methyl-5-(diphosphooxymethyl)pyrimidine</name>
        <dbReference type="ChEBI" id="CHEBI:57841"/>
    </ligand>
</feature>
<dbReference type="PANTHER" id="PTHR20857:SF15">
    <property type="entry name" value="THIAMINE-PHOSPHATE SYNTHASE"/>
    <property type="match status" value="1"/>
</dbReference>
<dbReference type="UniPathway" id="UPA00060">
    <property type="reaction ID" value="UER00141"/>
</dbReference>
<dbReference type="GO" id="GO:0009229">
    <property type="term" value="P:thiamine diphosphate biosynthetic process"/>
    <property type="evidence" value="ECO:0007669"/>
    <property type="project" value="UniProtKB-UniRule"/>
</dbReference>
<feature type="binding site" evidence="9">
    <location>
        <position position="110"/>
    </location>
    <ligand>
        <name>4-amino-2-methyl-5-(diphosphooxymethyl)pyrimidine</name>
        <dbReference type="ChEBI" id="CHEBI:57841"/>
    </ligand>
</feature>
<comment type="catalytic activity">
    <reaction evidence="6 9 10">
        <text>4-methyl-5-(2-phosphooxyethyl)-thiazole + 4-amino-2-methyl-5-(diphosphooxymethyl)pyrimidine + H(+) = thiamine phosphate + diphosphate</text>
        <dbReference type="Rhea" id="RHEA:22328"/>
        <dbReference type="ChEBI" id="CHEBI:15378"/>
        <dbReference type="ChEBI" id="CHEBI:33019"/>
        <dbReference type="ChEBI" id="CHEBI:37575"/>
        <dbReference type="ChEBI" id="CHEBI:57841"/>
        <dbReference type="ChEBI" id="CHEBI:58296"/>
        <dbReference type="EC" id="2.5.1.3"/>
    </reaction>
</comment>
<evidence type="ECO:0000256" key="11">
    <source>
        <dbReference type="RuleBase" id="RU004253"/>
    </source>
</evidence>
<comment type="cofactor">
    <cofactor evidence="9">
        <name>Mg(2+)</name>
        <dbReference type="ChEBI" id="CHEBI:18420"/>
    </cofactor>
    <text evidence="9">Binds 1 Mg(2+) ion per subunit.</text>
</comment>
<dbReference type="InterPro" id="IPR013785">
    <property type="entry name" value="Aldolase_TIM"/>
</dbReference>
<dbReference type="NCBIfam" id="TIGR00693">
    <property type="entry name" value="thiE"/>
    <property type="match status" value="1"/>
</dbReference>
<evidence type="ECO:0000256" key="3">
    <source>
        <dbReference type="ARBA" id="ARBA00022723"/>
    </source>
</evidence>
<evidence type="ECO:0000256" key="9">
    <source>
        <dbReference type="HAMAP-Rule" id="MF_00097"/>
    </source>
</evidence>
<dbReference type="GO" id="GO:0005737">
    <property type="term" value="C:cytoplasm"/>
    <property type="evidence" value="ECO:0007669"/>
    <property type="project" value="TreeGrafter"/>
</dbReference>
<evidence type="ECO:0000256" key="1">
    <source>
        <dbReference type="ARBA" id="ARBA00005165"/>
    </source>
</evidence>
<feature type="domain" description="Thiamine phosphate synthase/TenI" evidence="12">
    <location>
        <begin position="9"/>
        <end position="190"/>
    </location>
</feature>
<comment type="function">
    <text evidence="9">Condenses 4-methyl-5-(beta-hydroxyethyl)thiazole monophosphate (THZ-P) and 2-methyl-4-amino-5-hydroxymethyl pyrimidine pyrophosphate (HMP-PP) to form thiamine monophosphate (TMP).</text>
</comment>
<keyword evidence="14" id="KW-1185">Reference proteome</keyword>
<comment type="pathway">
    <text evidence="1 9 11">Cofactor biosynthesis; thiamine diphosphate biosynthesis; thiamine phosphate from 4-amino-2-methyl-5-diphosphomethylpyrimidine and 4-methyl-5-(2-phosphoethyl)-thiazole: step 1/1.</text>
</comment>
<evidence type="ECO:0000313" key="13">
    <source>
        <dbReference type="EMBL" id="TRO80246.1"/>
    </source>
</evidence>
<accession>A0A550JAK0</accession>
<comment type="caution">
    <text evidence="13">The sequence shown here is derived from an EMBL/GenBank/DDBJ whole genome shotgun (WGS) entry which is preliminary data.</text>
</comment>
<evidence type="ECO:0000256" key="2">
    <source>
        <dbReference type="ARBA" id="ARBA00022679"/>
    </source>
</evidence>
<evidence type="ECO:0000256" key="10">
    <source>
        <dbReference type="RuleBase" id="RU003826"/>
    </source>
</evidence>
<dbReference type="InterPro" id="IPR022998">
    <property type="entry name" value="ThiamineP_synth_TenI"/>
</dbReference>
<dbReference type="RefSeq" id="WP_092058426.1">
    <property type="nucleotide sequence ID" value="NZ_FOJJ01000040.1"/>
</dbReference>
<comment type="catalytic activity">
    <reaction evidence="8 9 10">
        <text>2-[(2R,5Z)-2-carboxy-4-methylthiazol-5(2H)-ylidene]ethyl phosphate + 4-amino-2-methyl-5-(diphosphooxymethyl)pyrimidine + 2 H(+) = thiamine phosphate + CO2 + diphosphate</text>
        <dbReference type="Rhea" id="RHEA:47844"/>
        <dbReference type="ChEBI" id="CHEBI:15378"/>
        <dbReference type="ChEBI" id="CHEBI:16526"/>
        <dbReference type="ChEBI" id="CHEBI:33019"/>
        <dbReference type="ChEBI" id="CHEBI:37575"/>
        <dbReference type="ChEBI" id="CHEBI:57841"/>
        <dbReference type="ChEBI" id="CHEBI:62899"/>
        <dbReference type="EC" id="2.5.1.3"/>
    </reaction>
</comment>
<evidence type="ECO:0000256" key="5">
    <source>
        <dbReference type="ARBA" id="ARBA00022977"/>
    </source>
</evidence>
<dbReference type="SUPFAM" id="SSF51391">
    <property type="entry name" value="Thiamin phosphate synthase"/>
    <property type="match status" value="1"/>
</dbReference>
<feature type="binding site" evidence="9">
    <location>
        <position position="72"/>
    </location>
    <ligand>
        <name>Mg(2+)</name>
        <dbReference type="ChEBI" id="CHEBI:18420"/>
    </ligand>
</feature>
<feature type="binding site" evidence="9">
    <location>
        <begin position="39"/>
        <end position="43"/>
    </location>
    <ligand>
        <name>4-amino-2-methyl-5-(diphosphooxymethyl)pyrimidine</name>
        <dbReference type="ChEBI" id="CHEBI:57841"/>
    </ligand>
</feature>
<dbReference type="Pfam" id="PF02581">
    <property type="entry name" value="TMP-TENI"/>
    <property type="match status" value="1"/>
</dbReference>
<dbReference type="GO" id="GO:0004789">
    <property type="term" value="F:thiamine-phosphate diphosphorylase activity"/>
    <property type="evidence" value="ECO:0007669"/>
    <property type="project" value="UniProtKB-UniRule"/>
</dbReference>
<dbReference type="GO" id="GO:0000287">
    <property type="term" value="F:magnesium ion binding"/>
    <property type="evidence" value="ECO:0007669"/>
    <property type="project" value="UniProtKB-UniRule"/>
</dbReference>
<dbReference type="InterPro" id="IPR034291">
    <property type="entry name" value="TMP_synthase"/>
</dbReference>
<dbReference type="GO" id="GO:0009228">
    <property type="term" value="P:thiamine biosynthetic process"/>
    <property type="evidence" value="ECO:0007669"/>
    <property type="project" value="UniProtKB-KW"/>
</dbReference>
<dbReference type="EC" id="2.5.1.3" evidence="9"/>
<dbReference type="InterPro" id="IPR036206">
    <property type="entry name" value="ThiamineP_synth_sf"/>
</dbReference>
<dbReference type="AlphaFoldDB" id="A0A550JAK0"/>
<evidence type="ECO:0000259" key="12">
    <source>
        <dbReference type="Pfam" id="PF02581"/>
    </source>
</evidence>
<dbReference type="CDD" id="cd00564">
    <property type="entry name" value="TMP_TenI"/>
    <property type="match status" value="1"/>
</dbReference>
<keyword evidence="4 9" id="KW-0460">Magnesium</keyword>
<evidence type="ECO:0000256" key="8">
    <source>
        <dbReference type="ARBA" id="ARBA00047883"/>
    </source>
</evidence>
<evidence type="ECO:0000256" key="4">
    <source>
        <dbReference type="ARBA" id="ARBA00022842"/>
    </source>
</evidence>
<dbReference type="PANTHER" id="PTHR20857">
    <property type="entry name" value="THIAMINE-PHOSPHATE PYROPHOSPHORYLASE"/>
    <property type="match status" value="1"/>
</dbReference>
<comment type="similarity">
    <text evidence="9 10">Belongs to the thiamine-phosphate synthase family.</text>
</comment>
<sequence>MANPVDFNLYLITDRRQVPGGDLLSAVRAALRGGVRAVQLREKDLTARELLPLARELRSLTSEFGAKLLINDRIDLALAVAADGVHLGGHSLPVAEARALLGPTKLIGLSTHHQEEISRAAREGADFVTFGPVWFTPSKAPYGAPVGLDALRQACADAPLPVFPLGGVNAARIPELTTAGCSRAACIGAVLAAPAPENAARDLLRLISPDSLQ</sequence>